<evidence type="ECO:0000256" key="5">
    <source>
        <dbReference type="ARBA" id="ARBA00022023"/>
    </source>
</evidence>
<comment type="function">
    <text evidence="2">Adenine glycosylase active on G-A mispairs. MutY also corrects error-prone DNA synthesis past GO lesions which are due to the oxidatively damaged form of guanine: 7,8-dihydro-8-oxoguanine (8-oxo-dGTP).</text>
</comment>
<dbReference type="GO" id="GO:0006298">
    <property type="term" value="P:mismatch repair"/>
    <property type="evidence" value="ECO:0007669"/>
    <property type="project" value="TreeGrafter"/>
</dbReference>
<dbReference type="InterPro" id="IPR005760">
    <property type="entry name" value="A/G_AdeGlyc_MutY"/>
</dbReference>
<keyword evidence="11" id="KW-0411">Iron-sulfur</keyword>
<evidence type="ECO:0000256" key="8">
    <source>
        <dbReference type="ARBA" id="ARBA00022763"/>
    </source>
</evidence>
<dbReference type="SMART" id="SM00525">
    <property type="entry name" value="FES"/>
    <property type="match status" value="1"/>
</dbReference>
<dbReference type="Pfam" id="PF14815">
    <property type="entry name" value="NUDIX_4"/>
    <property type="match status" value="1"/>
</dbReference>
<dbReference type="InterPro" id="IPR000445">
    <property type="entry name" value="HhH_motif"/>
</dbReference>
<keyword evidence="10 14" id="KW-0408">Iron</keyword>
<evidence type="ECO:0000256" key="13">
    <source>
        <dbReference type="ARBA" id="ARBA00023295"/>
    </source>
</evidence>
<evidence type="ECO:0000256" key="1">
    <source>
        <dbReference type="ARBA" id="ARBA00000843"/>
    </source>
</evidence>
<evidence type="ECO:0000256" key="10">
    <source>
        <dbReference type="ARBA" id="ARBA00023004"/>
    </source>
</evidence>
<keyword evidence="12" id="KW-0234">DNA repair</keyword>
<proteinExistence type="inferred from homology"/>
<dbReference type="GO" id="GO:0051539">
    <property type="term" value="F:4 iron, 4 sulfur cluster binding"/>
    <property type="evidence" value="ECO:0007669"/>
    <property type="project" value="UniProtKB-UniRule"/>
</dbReference>
<comment type="catalytic activity">
    <reaction evidence="1 14">
        <text>Hydrolyzes free adenine bases from 7,8-dihydro-8-oxoguanine:adenine mismatched double-stranded DNA, leaving an apurinic site.</text>
        <dbReference type="EC" id="3.2.2.31"/>
    </reaction>
</comment>
<comment type="cofactor">
    <cofactor evidence="14">
        <name>[4Fe-4S] cluster</name>
        <dbReference type="ChEBI" id="CHEBI:49883"/>
    </cofactor>
    <text evidence="14">Binds 1 [4Fe-4S] cluster.</text>
</comment>
<dbReference type="GO" id="GO:0046872">
    <property type="term" value="F:metal ion binding"/>
    <property type="evidence" value="ECO:0007669"/>
    <property type="project" value="UniProtKB-UniRule"/>
</dbReference>
<dbReference type="NCBIfam" id="TIGR01084">
    <property type="entry name" value="mutY"/>
    <property type="match status" value="1"/>
</dbReference>
<comment type="similarity">
    <text evidence="3 14">Belongs to the Nth/MutY family.</text>
</comment>
<evidence type="ECO:0000256" key="14">
    <source>
        <dbReference type="RuleBase" id="RU365096"/>
    </source>
</evidence>
<dbReference type="EMBL" id="CP022115">
    <property type="protein sequence ID" value="ASJ25629.1"/>
    <property type="molecule type" value="Genomic_DNA"/>
</dbReference>
<dbReference type="Proteomes" id="UP000197424">
    <property type="component" value="Chromosome"/>
</dbReference>
<organism evidence="16 17">
    <name type="scientific">Laribacter hongkongensis</name>
    <dbReference type="NCBI Taxonomy" id="168471"/>
    <lineage>
        <taxon>Bacteria</taxon>
        <taxon>Pseudomonadati</taxon>
        <taxon>Pseudomonadota</taxon>
        <taxon>Betaproteobacteria</taxon>
        <taxon>Neisseriales</taxon>
        <taxon>Aquaspirillaceae</taxon>
        <taxon>Laribacter</taxon>
    </lineage>
</organism>
<reference evidence="17" key="1">
    <citation type="submission" date="2017-06" db="EMBL/GenBank/DDBJ databases">
        <title>Whole genome sequence of Laribacter hongkongensis LHGZ1.</title>
        <authorList>
            <person name="Chen D."/>
            <person name="Wu H."/>
            <person name="Chen J."/>
        </authorList>
    </citation>
    <scope>NUCLEOTIDE SEQUENCE [LARGE SCALE GENOMIC DNA]</scope>
    <source>
        <strain evidence="17">LHGZ1</strain>
    </source>
</reference>
<dbReference type="GO" id="GO:0032357">
    <property type="term" value="F:oxidized purine DNA binding"/>
    <property type="evidence" value="ECO:0007669"/>
    <property type="project" value="TreeGrafter"/>
</dbReference>
<dbReference type="InterPro" id="IPR029119">
    <property type="entry name" value="MutY_C"/>
</dbReference>
<evidence type="ECO:0000256" key="9">
    <source>
        <dbReference type="ARBA" id="ARBA00022801"/>
    </source>
</evidence>
<dbReference type="InterPro" id="IPR004036">
    <property type="entry name" value="Endonuclease-III-like_CS2"/>
</dbReference>
<accession>A0A248LMA8</accession>
<dbReference type="AlphaFoldDB" id="A0A248LMA8"/>
<feature type="domain" description="HhH-GPD" evidence="15">
    <location>
        <begin position="39"/>
        <end position="192"/>
    </location>
</feature>
<evidence type="ECO:0000313" key="17">
    <source>
        <dbReference type="Proteomes" id="UP000197424"/>
    </source>
</evidence>
<dbReference type="CDD" id="cd03431">
    <property type="entry name" value="NUDIX_DNA_Glycosylase_C-MutY"/>
    <property type="match status" value="1"/>
</dbReference>
<sequence>MSSSASFSLRLIAWQRQHGRHHLPWQSPDPYRVWVSEIMLQQTQVSTVLGFYERFIARFPDVATLAAAPLDDVLALWSGLGYYTRARNLHRAARLVEDTLGGVFPVDPAELERLPGIGRSTAAAIAAFAAGARVAILDGNVKRVLTRWAGIEGWPGDKKVEARLWQLATLLLPPGSGDMAAYTQGQMDLGSLVCTRSKPDCGVCPLSLDCVAYRDGRCRELPTPRPKKAIPVRDACWLLAQDEQGRVLLTRRPEQGIWGGLWSLPELASSDAVDEAASALGFAVRDIGPALPEVEHVFTHFRLIAIPVPVQAQPLGCVPDCGWFTEQEREGLGLPAPVRRLLSGL</sequence>
<dbReference type="InterPro" id="IPR015797">
    <property type="entry name" value="NUDIX_hydrolase-like_dom_sf"/>
</dbReference>
<keyword evidence="6" id="KW-0004">4Fe-4S</keyword>
<dbReference type="GO" id="GO:0035485">
    <property type="term" value="F:adenine/guanine mispair binding"/>
    <property type="evidence" value="ECO:0007669"/>
    <property type="project" value="TreeGrafter"/>
</dbReference>
<evidence type="ECO:0000256" key="7">
    <source>
        <dbReference type="ARBA" id="ARBA00022723"/>
    </source>
</evidence>
<dbReference type="PROSITE" id="PS01155">
    <property type="entry name" value="ENDONUCLEASE_III_2"/>
    <property type="match status" value="1"/>
</dbReference>
<dbReference type="InterPro" id="IPR011257">
    <property type="entry name" value="DNA_glycosylase"/>
</dbReference>
<keyword evidence="8 14" id="KW-0227">DNA damage</keyword>
<dbReference type="EC" id="3.2.2.31" evidence="4 14"/>
<keyword evidence="9" id="KW-0378">Hydrolase</keyword>
<keyword evidence="7" id="KW-0479">Metal-binding</keyword>
<evidence type="ECO:0000256" key="3">
    <source>
        <dbReference type="ARBA" id="ARBA00008343"/>
    </source>
</evidence>
<dbReference type="InterPro" id="IPR023170">
    <property type="entry name" value="HhH_base_excis_C"/>
</dbReference>
<dbReference type="RefSeq" id="WP_088862002.1">
    <property type="nucleotide sequence ID" value="NZ_CP022115.1"/>
</dbReference>
<dbReference type="GO" id="GO:0006284">
    <property type="term" value="P:base-excision repair"/>
    <property type="evidence" value="ECO:0007669"/>
    <property type="project" value="UniProtKB-UniRule"/>
</dbReference>
<dbReference type="CDD" id="cd00056">
    <property type="entry name" value="ENDO3c"/>
    <property type="match status" value="1"/>
</dbReference>
<dbReference type="PANTHER" id="PTHR42944">
    <property type="entry name" value="ADENINE DNA GLYCOSYLASE"/>
    <property type="match status" value="1"/>
</dbReference>
<dbReference type="GO" id="GO:0034039">
    <property type="term" value="F:8-oxo-7,8-dihydroguanine DNA N-glycosylase activity"/>
    <property type="evidence" value="ECO:0007669"/>
    <property type="project" value="TreeGrafter"/>
</dbReference>
<dbReference type="SUPFAM" id="SSF55811">
    <property type="entry name" value="Nudix"/>
    <property type="match status" value="1"/>
</dbReference>
<evidence type="ECO:0000256" key="2">
    <source>
        <dbReference type="ARBA" id="ARBA00002933"/>
    </source>
</evidence>
<dbReference type="Pfam" id="PF00730">
    <property type="entry name" value="HhH-GPD"/>
    <property type="match status" value="1"/>
</dbReference>
<evidence type="ECO:0000256" key="4">
    <source>
        <dbReference type="ARBA" id="ARBA00012045"/>
    </source>
</evidence>
<name>A0A248LMA8_9NEIS</name>
<dbReference type="GO" id="GO:0000701">
    <property type="term" value="F:purine-specific mismatch base pair DNA N-glycosylase activity"/>
    <property type="evidence" value="ECO:0007669"/>
    <property type="project" value="UniProtKB-EC"/>
</dbReference>
<dbReference type="InterPro" id="IPR003651">
    <property type="entry name" value="Endonuclease3_FeS-loop_motif"/>
</dbReference>
<dbReference type="InterPro" id="IPR003265">
    <property type="entry name" value="HhH-GPD_domain"/>
</dbReference>
<dbReference type="Gene3D" id="1.10.1670.10">
    <property type="entry name" value="Helix-hairpin-Helix base-excision DNA repair enzymes (C-terminal)"/>
    <property type="match status" value="1"/>
</dbReference>
<keyword evidence="13 14" id="KW-0326">Glycosidase</keyword>
<evidence type="ECO:0000256" key="6">
    <source>
        <dbReference type="ARBA" id="ARBA00022485"/>
    </source>
</evidence>
<dbReference type="SUPFAM" id="SSF48150">
    <property type="entry name" value="DNA-glycosylase"/>
    <property type="match status" value="1"/>
</dbReference>
<dbReference type="PANTHER" id="PTHR42944:SF1">
    <property type="entry name" value="ADENINE DNA GLYCOSYLASE"/>
    <property type="match status" value="1"/>
</dbReference>
<gene>
    <name evidence="16" type="primary">mutY</name>
    <name evidence="16" type="ORF">LHGZ1_2798</name>
</gene>
<protein>
    <recommendedName>
        <fullName evidence="5 14">Adenine DNA glycosylase</fullName>
        <ecNumber evidence="4 14">3.2.2.31</ecNumber>
    </recommendedName>
</protein>
<evidence type="ECO:0000313" key="16">
    <source>
        <dbReference type="EMBL" id="ASJ25629.1"/>
    </source>
</evidence>
<evidence type="ECO:0000259" key="15">
    <source>
        <dbReference type="SMART" id="SM00478"/>
    </source>
</evidence>
<evidence type="ECO:0000256" key="11">
    <source>
        <dbReference type="ARBA" id="ARBA00023014"/>
    </source>
</evidence>
<dbReference type="FunFam" id="1.10.340.30:FF:000002">
    <property type="entry name" value="Adenine DNA glycosylase"/>
    <property type="match status" value="1"/>
</dbReference>
<dbReference type="SMART" id="SM00478">
    <property type="entry name" value="ENDO3c"/>
    <property type="match status" value="1"/>
</dbReference>
<dbReference type="Pfam" id="PF00633">
    <property type="entry name" value="HHH"/>
    <property type="match status" value="1"/>
</dbReference>
<dbReference type="Gene3D" id="3.90.79.10">
    <property type="entry name" value="Nucleoside Triphosphate Pyrophosphohydrolase"/>
    <property type="match status" value="1"/>
</dbReference>
<dbReference type="InterPro" id="IPR044298">
    <property type="entry name" value="MIG/MutY"/>
</dbReference>
<dbReference type="OrthoDB" id="9802365at2"/>
<evidence type="ECO:0000256" key="12">
    <source>
        <dbReference type="ARBA" id="ARBA00023204"/>
    </source>
</evidence>
<dbReference type="Gene3D" id="1.10.340.30">
    <property type="entry name" value="Hypothetical protein, domain 2"/>
    <property type="match status" value="1"/>
</dbReference>